<proteinExistence type="predicted"/>
<sequence>MLPKRFWVSLTVHLLDGQPVVQFQFELGSISNGSLVIWPHDGRIRGGMREAKSMAELMHRYCPDLMVIKMCVTRDFIHARKEGMGQGATAPIERVAIIMKQAVKRHSDVPFS</sequence>
<protein>
    <submittedName>
        <fullName evidence="1">Uncharacterized protein</fullName>
    </submittedName>
</protein>
<name>A0ABV0NKX1_9TELE</name>
<dbReference type="EMBL" id="JAHRIO010041336">
    <property type="protein sequence ID" value="MEQ2172055.1"/>
    <property type="molecule type" value="Genomic_DNA"/>
</dbReference>
<reference evidence="1 2" key="1">
    <citation type="submission" date="2021-06" db="EMBL/GenBank/DDBJ databases">
        <authorList>
            <person name="Palmer J.M."/>
        </authorList>
    </citation>
    <scope>NUCLEOTIDE SEQUENCE [LARGE SCALE GENOMIC DNA]</scope>
    <source>
        <strain evidence="1 2">GA_2019</strain>
        <tissue evidence="1">Muscle</tissue>
    </source>
</reference>
<evidence type="ECO:0000313" key="1">
    <source>
        <dbReference type="EMBL" id="MEQ2172055.1"/>
    </source>
</evidence>
<comment type="caution">
    <text evidence="1">The sequence shown here is derived from an EMBL/GenBank/DDBJ whole genome shotgun (WGS) entry which is preliminary data.</text>
</comment>
<keyword evidence="2" id="KW-1185">Reference proteome</keyword>
<dbReference type="Proteomes" id="UP001476798">
    <property type="component" value="Unassembled WGS sequence"/>
</dbReference>
<evidence type="ECO:0000313" key="2">
    <source>
        <dbReference type="Proteomes" id="UP001476798"/>
    </source>
</evidence>
<accession>A0ABV0NKX1</accession>
<organism evidence="1 2">
    <name type="scientific">Goodea atripinnis</name>
    <dbReference type="NCBI Taxonomy" id="208336"/>
    <lineage>
        <taxon>Eukaryota</taxon>
        <taxon>Metazoa</taxon>
        <taxon>Chordata</taxon>
        <taxon>Craniata</taxon>
        <taxon>Vertebrata</taxon>
        <taxon>Euteleostomi</taxon>
        <taxon>Actinopterygii</taxon>
        <taxon>Neopterygii</taxon>
        <taxon>Teleostei</taxon>
        <taxon>Neoteleostei</taxon>
        <taxon>Acanthomorphata</taxon>
        <taxon>Ovalentaria</taxon>
        <taxon>Atherinomorphae</taxon>
        <taxon>Cyprinodontiformes</taxon>
        <taxon>Goodeidae</taxon>
        <taxon>Goodea</taxon>
    </lineage>
</organism>
<gene>
    <name evidence="1" type="ORF">GOODEAATRI_017038</name>
</gene>